<dbReference type="SMART" id="SM00360">
    <property type="entry name" value="RRM"/>
    <property type="match status" value="1"/>
</dbReference>
<feature type="domain" description="RRM" evidence="5">
    <location>
        <begin position="4"/>
        <end position="85"/>
    </location>
</feature>
<evidence type="ECO:0000256" key="2">
    <source>
        <dbReference type="PROSITE-ProRule" id="PRU00176"/>
    </source>
</evidence>
<dbReference type="InterPro" id="IPR000504">
    <property type="entry name" value="RRM_dom"/>
</dbReference>
<dbReference type="InterPro" id="IPR035979">
    <property type="entry name" value="RBD_domain_sf"/>
</dbReference>
<dbReference type="PANTHER" id="PTHR48029:SF1">
    <property type="entry name" value="NUCLEOLAR PROTEIN 8"/>
    <property type="match status" value="1"/>
</dbReference>
<dbReference type="Pfam" id="PF00076">
    <property type="entry name" value="RRM_1"/>
    <property type="match status" value="1"/>
</dbReference>
<dbReference type="InterPro" id="IPR012677">
    <property type="entry name" value="Nucleotide-bd_a/b_plait_sf"/>
</dbReference>
<accession>A0A1Q3F2S6</accession>
<feature type="compositionally biased region" description="Basic and acidic residues" evidence="4">
    <location>
        <begin position="401"/>
        <end position="411"/>
    </location>
</feature>
<name>A0A1Q3F2S6_CULTA</name>
<feature type="region of interest" description="Disordered" evidence="4">
    <location>
        <begin position="332"/>
        <end position="411"/>
    </location>
</feature>
<evidence type="ECO:0000256" key="1">
    <source>
        <dbReference type="ARBA" id="ARBA00022884"/>
    </source>
</evidence>
<evidence type="ECO:0000256" key="4">
    <source>
        <dbReference type="SAM" id="MobiDB-lite"/>
    </source>
</evidence>
<feature type="coiled-coil region" evidence="3">
    <location>
        <begin position="81"/>
        <end position="108"/>
    </location>
</feature>
<dbReference type="EMBL" id="GFDL01013247">
    <property type="protein sequence ID" value="JAV21798.1"/>
    <property type="molecule type" value="Transcribed_RNA"/>
</dbReference>
<feature type="compositionally biased region" description="Acidic residues" evidence="4">
    <location>
        <begin position="470"/>
        <end position="480"/>
    </location>
</feature>
<evidence type="ECO:0000313" key="6">
    <source>
        <dbReference type="EMBL" id="JAV21798.1"/>
    </source>
</evidence>
<feature type="compositionally biased region" description="Low complexity" evidence="4">
    <location>
        <begin position="511"/>
        <end position="521"/>
    </location>
</feature>
<proteinExistence type="predicted"/>
<dbReference type="PROSITE" id="PS50102">
    <property type="entry name" value="RRM"/>
    <property type="match status" value="1"/>
</dbReference>
<keyword evidence="1 2" id="KW-0694">RNA-binding</keyword>
<feature type="compositionally biased region" description="Acidic residues" evidence="4">
    <location>
        <begin position="138"/>
        <end position="152"/>
    </location>
</feature>
<feature type="region of interest" description="Disordered" evidence="4">
    <location>
        <begin position="132"/>
        <end position="175"/>
    </location>
</feature>
<dbReference type="SUPFAM" id="SSF54928">
    <property type="entry name" value="RNA-binding domain, RBD"/>
    <property type="match status" value="1"/>
</dbReference>
<keyword evidence="3" id="KW-0175">Coiled coil</keyword>
<dbReference type="PANTHER" id="PTHR48029">
    <property type="entry name" value="NUCLEOLAR PROTEIN 8"/>
    <property type="match status" value="1"/>
</dbReference>
<protein>
    <submittedName>
        <fullName evidence="6">Putative rna-binding protein</fullName>
    </submittedName>
</protein>
<feature type="region of interest" description="Disordered" evidence="4">
    <location>
        <begin position="201"/>
        <end position="230"/>
    </location>
</feature>
<dbReference type="GO" id="GO:0003723">
    <property type="term" value="F:RNA binding"/>
    <property type="evidence" value="ECO:0007669"/>
    <property type="project" value="UniProtKB-UniRule"/>
</dbReference>
<dbReference type="AlphaFoldDB" id="A0A1Q3F2S6"/>
<feature type="region of interest" description="Disordered" evidence="4">
    <location>
        <begin position="468"/>
        <end position="532"/>
    </location>
</feature>
<evidence type="ECO:0000256" key="3">
    <source>
        <dbReference type="SAM" id="Coils"/>
    </source>
</evidence>
<organism evidence="6">
    <name type="scientific">Culex tarsalis</name>
    <name type="common">Encephalitis mosquito</name>
    <dbReference type="NCBI Taxonomy" id="7177"/>
    <lineage>
        <taxon>Eukaryota</taxon>
        <taxon>Metazoa</taxon>
        <taxon>Ecdysozoa</taxon>
        <taxon>Arthropoda</taxon>
        <taxon>Hexapoda</taxon>
        <taxon>Insecta</taxon>
        <taxon>Pterygota</taxon>
        <taxon>Neoptera</taxon>
        <taxon>Endopterygota</taxon>
        <taxon>Diptera</taxon>
        <taxon>Nematocera</taxon>
        <taxon>Culicoidea</taxon>
        <taxon>Culicidae</taxon>
        <taxon>Culicinae</taxon>
        <taxon>Culicini</taxon>
        <taxon>Culex</taxon>
        <taxon>Culex</taxon>
    </lineage>
</organism>
<feature type="compositionally biased region" description="Basic and acidic residues" evidence="4">
    <location>
        <begin position="201"/>
        <end position="228"/>
    </location>
</feature>
<sequence>MPLHRLFVGNIPGGTSEQELKNEFSSYGPVRGIDLKSKANPLTGSDDTFAFVNIEVDERTLRQLLDEFRREKYKGVYLNVSRAKESFLDRLKREREEAEAAKEKSGLLNPYKKEEQEKAVVVKEALPALPTIAKEVESSSEESSEESEEDEKPEPVRSVVGRQTQQQQQGEEDQLVRKWNQETYIEHGKLKIAFTSGEVKQVIDKSKNRRQPEKELADKARVADEKRKQGLTKLQSAYEQQKLAIQAALAGGDGQKRNKIVFADDDDEVEEGGKRKKVKLFDDQEEEDDFKGNFTVRKQLAENSEKGQRLYEMQTQFHGDSRFKLDERFLADDDSAAGRRKRKALEKEKATLDAAGQKPNNGERRKQLEILSKVTGRDIPDGARTVPDQKSMQRFDPSAQKGKEPARVEKKKALTEEEIIAAKRAERPEETFAVSEEKFFQVAQDLTQVIGQSSGGFSLLSMFGSAARADEDDEEVEEEQEKSLGKPAYSDARFKYESSDSEDEVEEQKPESPVQEVPQEPAATKKKDRKPGYYSKQGIWKENFFFLPDDVRLEEGRKFFLEFATEPAANDSRKEQARDIRKIFKKRRMRETKNVNQMRARRGLKLMKVLLYGTTRPRPEPTIQSRAKFLTFGSDRTGRSWWPMSPRYADPTATTAAAVSATGPTPVVTHQNISQQQRKCVKECSFWSV</sequence>
<dbReference type="Gene3D" id="3.30.70.330">
    <property type="match status" value="1"/>
</dbReference>
<reference evidence="6" key="1">
    <citation type="submission" date="2017-01" db="EMBL/GenBank/DDBJ databases">
        <title>A deep insight into the sialotranscriptome of adult male and female Cluex tarsalis mosquitoes.</title>
        <authorList>
            <person name="Ribeiro J.M."/>
            <person name="Moreira F."/>
            <person name="Bernard K.A."/>
            <person name="Calvo E."/>
        </authorList>
    </citation>
    <scope>NUCLEOTIDE SEQUENCE</scope>
    <source>
        <strain evidence="6">Kern County</strain>
        <tissue evidence="6">Salivary glands</tissue>
    </source>
</reference>
<evidence type="ECO:0000259" key="5">
    <source>
        <dbReference type="PROSITE" id="PS50102"/>
    </source>
</evidence>